<comment type="similarity">
    <text evidence="2">Belongs to the FARP (FMRFamide related peptide) family.</text>
</comment>
<proteinExistence type="inferred from homology"/>
<comment type="subcellular location">
    <subcellularLocation>
        <location evidence="1">Secreted</location>
    </subcellularLocation>
</comment>
<sequence>MFDKCLFVGLRQNSQRFIDPLDSFRQGEAMTPNWKARFCGKVTKHDRSAESTLIRGNDFDKYYGIAPMAGFKRDSPGLMRFGKRASMMQYEKSQLPGMMRFGRNYVPDTYSDYLNGEALTNTE</sequence>
<reference evidence="6 7" key="2">
    <citation type="submission" date="2018-11" db="EMBL/GenBank/DDBJ databases">
        <authorList>
            <consortium name="Pathogen Informatics"/>
        </authorList>
    </citation>
    <scope>NUCLEOTIDE SEQUENCE [LARGE SCALE GENOMIC DNA]</scope>
</reference>
<evidence type="ECO:0000313" key="7">
    <source>
        <dbReference type="Proteomes" id="UP000270296"/>
    </source>
</evidence>
<organism evidence="8">
    <name type="scientific">Soboliphyme baturini</name>
    <dbReference type="NCBI Taxonomy" id="241478"/>
    <lineage>
        <taxon>Eukaryota</taxon>
        <taxon>Metazoa</taxon>
        <taxon>Ecdysozoa</taxon>
        <taxon>Nematoda</taxon>
        <taxon>Enoplea</taxon>
        <taxon>Dorylaimia</taxon>
        <taxon>Dioctophymatida</taxon>
        <taxon>Dioctophymatoidea</taxon>
        <taxon>Soboliphymatidae</taxon>
        <taxon>Soboliphyme</taxon>
    </lineage>
</organism>
<keyword evidence="4" id="KW-0027">Amidation</keyword>
<evidence type="ECO:0000256" key="4">
    <source>
        <dbReference type="ARBA" id="ARBA00022815"/>
    </source>
</evidence>
<name>A0A183J553_9BILA</name>
<reference evidence="8" key="1">
    <citation type="submission" date="2016-06" db="UniProtKB">
        <authorList>
            <consortium name="WormBaseParasite"/>
        </authorList>
    </citation>
    <scope>IDENTIFICATION</scope>
</reference>
<keyword evidence="3" id="KW-0964">Secreted</keyword>
<dbReference type="EMBL" id="UZAM01014912">
    <property type="protein sequence ID" value="VDP36374.1"/>
    <property type="molecule type" value="Genomic_DNA"/>
</dbReference>
<evidence type="ECO:0000256" key="3">
    <source>
        <dbReference type="ARBA" id="ARBA00022525"/>
    </source>
</evidence>
<dbReference type="AlphaFoldDB" id="A0A183J553"/>
<evidence type="ECO:0000256" key="2">
    <source>
        <dbReference type="ARBA" id="ARBA00006356"/>
    </source>
</evidence>
<dbReference type="OrthoDB" id="5773473at2759"/>
<keyword evidence="5" id="KW-0527">Neuropeptide</keyword>
<evidence type="ECO:0000313" key="8">
    <source>
        <dbReference type="WBParaSite" id="SBAD_0001137701-mRNA-1"/>
    </source>
</evidence>
<dbReference type="InterPro" id="IPR002544">
    <property type="entry name" value="FMRFamid-related_peptide-like"/>
</dbReference>
<evidence type="ECO:0000256" key="1">
    <source>
        <dbReference type="ARBA" id="ARBA00004613"/>
    </source>
</evidence>
<dbReference type="GO" id="GO:0005576">
    <property type="term" value="C:extracellular region"/>
    <property type="evidence" value="ECO:0007669"/>
    <property type="project" value="UniProtKB-SubCell"/>
</dbReference>
<keyword evidence="7" id="KW-1185">Reference proteome</keyword>
<dbReference type="GO" id="GO:0007218">
    <property type="term" value="P:neuropeptide signaling pathway"/>
    <property type="evidence" value="ECO:0007669"/>
    <property type="project" value="UniProtKB-KW"/>
</dbReference>
<accession>A0A183J553</accession>
<dbReference type="Proteomes" id="UP000270296">
    <property type="component" value="Unassembled WGS sequence"/>
</dbReference>
<dbReference type="Pfam" id="PF01581">
    <property type="entry name" value="FARP"/>
    <property type="match status" value="2"/>
</dbReference>
<protein>
    <submittedName>
        <fullName evidence="6 8">Uncharacterized protein</fullName>
    </submittedName>
</protein>
<evidence type="ECO:0000256" key="5">
    <source>
        <dbReference type="ARBA" id="ARBA00023320"/>
    </source>
</evidence>
<gene>
    <name evidence="6" type="ORF">SBAD_LOCUS11001</name>
</gene>
<evidence type="ECO:0000313" key="6">
    <source>
        <dbReference type="EMBL" id="VDP36374.1"/>
    </source>
</evidence>
<dbReference type="WBParaSite" id="SBAD_0001137701-mRNA-1">
    <property type="protein sequence ID" value="SBAD_0001137701-mRNA-1"/>
    <property type="gene ID" value="SBAD_0001137701"/>
</dbReference>